<dbReference type="PRINTS" id="PR01333">
    <property type="entry name" value="2POREKCHANEL"/>
</dbReference>
<keyword evidence="4 9" id="KW-1133">Transmembrane helix</keyword>
<dbReference type="WBParaSite" id="EEL_0000981801-mRNA-1">
    <property type="protein sequence ID" value="EEL_0000981801-mRNA-1"/>
    <property type="gene ID" value="EEL_0000981801"/>
</dbReference>
<reference evidence="12" key="1">
    <citation type="submission" date="2017-02" db="UniProtKB">
        <authorList>
            <consortium name="WormBaseParasite"/>
        </authorList>
    </citation>
    <scope>IDENTIFICATION</scope>
</reference>
<evidence type="ECO:0000256" key="2">
    <source>
        <dbReference type="ARBA" id="ARBA00022448"/>
    </source>
</evidence>
<proteinExistence type="inferred from homology"/>
<accession>A0A0R3S4U9</accession>
<keyword evidence="7 8" id="KW-0407">Ion channel</keyword>
<dbReference type="AlphaFoldDB" id="A0A0R3S4U9"/>
<comment type="similarity">
    <text evidence="8">Belongs to the two pore domain potassium channel (TC 1.A.1.8) family.</text>
</comment>
<evidence type="ECO:0000259" key="10">
    <source>
        <dbReference type="Pfam" id="PF07885"/>
    </source>
</evidence>
<evidence type="ECO:0000256" key="9">
    <source>
        <dbReference type="SAM" id="Phobius"/>
    </source>
</evidence>
<dbReference type="SUPFAM" id="SSF81324">
    <property type="entry name" value="Voltage-gated potassium channels"/>
    <property type="match status" value="2"/>
</dbReference>
<evidence type="ECO:0000256" key="4">
    <source>
        <dbReference type="ARBA" id="ARBA00022989"/>
    </source>
</evidence>
<dbReference type="PANTHER" id="PTHR11003:SF93">
    <property type="entry name" value="POTASSIUM CHANNEL DOMAIN-CONTAINING PROTEIN"/>
    <property type="match status" value="1"/>
</dbReference>
<keyword evidence="6 9" id="KW-0472">Membrane</keyword>
<keyword evidence="5 8" id="KW-0406">Ion transport</keyword>
<dbReference type="GO" id="GO:0030322">
    <property type="term" value="P:stabilization of membrane potential"/>
    <property type="evidence" value="ECO:0007669"/>
    <property type="project" value="TreeGrafter"/>
</dbReference>
<feature type="transmembrane region" description="Helical" evidence="9">
    <location>
        <begin position="127"/>
        <end position="145"/>
    </location>
</feature>
<keyword evidence="11" id="KW-1185">Reference proteome</keyword>
<feature type="domain" description="Potassium channel" evidence="10">
    <location>
        <begin position="25"/>
        <end position="86"/>
    </location>
</feature>
<sequence length="237" mass="26778">VLRKEKNYSDETVTHIESCWKSDIDEREEWSYLTSTLYGFGIMTTLGCRCYNRIQPKTKAGRLFTIIYGLFGIPVTMIVIAVTGRHLNTFAANWKRKVDFLNGLYYNFLCLTAIDFGQLIPRRSGLLPVTFAYVCVGLALAAIAIDDGAKYVRKLQHLGETIKNVASTKIWFGGKTTNLRDILYAVGKKCGIEPSVIDEIDLDEVIEEAIAQNVSLNLSFFKKAKCFHKTIFKLLII</sequence>
<evidence type="ECO:0000256" key="8">
    <source>
        <dbReference type="RuleBase" id="RU003857"/>
    </source>
</evidence>
<dbReference type="PANTHER" id="PTHR11003">
    <property type="entry name" value="POTASSIUM CHANNEL, SUBFAMILY K"/>
    <property type="match status" value="1"/>
</dbReference>
<name>A0A0R3S4U9_9BILA</name>
<dbReference type="GO" id="GO:0005886">
    <property type="term" value="C:plasma membrane"/>
    <property type="evidence" value="ECO:0007669"/>
    <property type="project" value="TreeGrafter"/>
</dbReference>
<dbReference type="Pfam" id="PF07885">
    <property type="entry name" value="Ion_trans_2"/>
    <property type="match status" value="2"/>
</dbReference>
<comment type="subcellular location">
    <subcellularLocation>
        <location evidence="1">Membrane</location>
        <topology evidence="1">Multi-pass membrane protein</topology>
    </subcellularLocation>
</comment>
<evidence type="ECO:0000256" key="3">
    <source>
        <dbReference type="ARBA" id="ARBA00022692"/>
    </source>
</evidence>
<evidence type="ECO:0000256" key="5">
    <source>
        <dbReference type="ARBA" id="ARBA00023065"/>
    </source>
</evidence>
<organism evidence="11 12">
    <name type="scientific">Elaeophora elaphi</name>
    <dbReference type="NCBI Taxonomy" id="1147741"/>
    <lineage>
        <taxon>Eukaryota</taxon>
        <taxon>Metazoa</taxon>
        <taxon>Ecdysozoa</taxon>
        <taxon>Nematoda</taxon>
        <taxon>Chromadorea</taxon>
        <taxon>Rhabditida</taxon>
        <taxon>Spirurina</taxon>
        <taxon>Spiruromorpha</taxon>
        <taxon>Filarioidea</taxon>
        <taxon>Onchocercidae</taxon>
        <taxon>Elaeophora</taxon>
    </lineage>
</organism>
<dbReference type="Gene3D" id="1.10.287.70">
    <property type="match status" value="2"/>
</dbReference>
<feature type="domain" description="Potassium channel" evidence="10">
    <location>
        <begin position="93"/>
        <end position="153"/>
    </location>
</feature>
<protein>
    <submittedName>
        <fullName evidence="12">Ion_trans_2 domain-containing protein</fullName>
    </submittedName>
</protein>
<evidence type="ECO:0000313" key="12">
    <source>
        <dbReference type="WBParaSite" id="EEL_0000981801-mRNA-1"/>
    </source>
</evidence>
<evidence type="ECO:0000256" key="6">
    <source>
        <dbReference type="ARBA" id="ARBA00023136"/>
    </source>
</evidence>
<dbReference type="InterPro" id="IPR013099">
    <property type="entry name" value="K_chnl_dom"/>
</dbReference>
<keyword evidence="2 8" id="KW-0813">Transport</keyword>
<dbReference type="GO" id="GO:0015271">
    <property type="term" value="F:outward rectifier potassium channel activity"/>
    <property type="evidence" value="ECO:0007669"/>
    <property type="project" value="TreeGrafter"/>
</dbReference>
<evidence type="ECO:0000256" key="1">
    <source>
        <dbReference type="ARBA" id="ARBA00004141"/>
    </source>
</evidence>
<keyword evidence="3 8" id="KW-0812">Transmembrane</keyword>
<evidence type="ECO:0000256" key="7">
    <source>
        <dbReference type="ARBA" id="ARBA00023303"/>
    </source>
</evidence>
<dbReference type="GO" id="GO:0022841">
    <property type="term" value="F:potassium ion leak channel activity"/>
    <property type="evidence" value="ECO:0007669"/>
    <property type="project" value="TreeGrafter"/>
</dbReference>
<feature type="transmembrane region" description="Helical" evidence="9">
    <location>
        <begin position="63"/>
        <end position="83"/>
    </location>
</feature>
<dbReference type="Proteomes" id="UP000050640">
    <property type="component" value="Unplaced"/>
</dbReference>
<dbReference type="InterPro" id="IPR003280">
    <property type="entry name" value="2pore_dom_K_chnl"/>
</dbReference>
<evidence type="ECO:0000313" key="11">
    <source>
        <dbReference type="Proteomes" id="UP000050640"/>
    </source>
</evidence>